<accession>A0ACA9R4L4</accession>
<evidence type="ECO:0000313" key="2">
    <source>
        <dbReference type="Proteomes" id="UP000789366"/>
    </source>
</evidence>
<feature type="non-terminal residue" evidence="1">
    <location>
        <position position="1"/>
    </location>
</feature>
<evidence type="ECO:0000313" key="1">
    <source>
        <dbReference type="EMBL" id="CAG8776867.1"/>
    </source>
</evidence>
<gene>
    <name evidence="1" type="ORF">SPELUC_LOCUS16129</name>
</gene>
<proteinExistence type="predicted"/>
<protein>
    <submittedName>
        <fullName evidence="1">13410_t:CDS:1</fullName>
    </submittedName>
</protein>
<sequence length="157" mass="18507">NTFDFVFQRFMTGAFTEENWSYAINEIARVLKPGGFLELMEPSRLYDIGPITQRLWEAQITFMKQRGLDMNIPETLEKYLQNQDQLENIKKEVKQINHGEKFNHIQLDKSGINNLISLMAGMKPFTTKILKVSDDEYDELLKASEKELSETEFYYYM</sequence>
<name>A0ACA9R4L4_9GLOM</name>
<organism evidence="1 2">
    <name type="scientific">Cetraspora pellucida</name>
    <dbReference type="NCBI Taxonomy" id="1433469"/>
    <lineage>
        <taxon>Eukaryota</taxon>
        <taxon>Fungi</taxon>
        <taxon>Fungi incertae sedis</taxon>
        <taxon>Mucoromycota</taxon>
        <taxon>Glomeromycotina</taxon>
        <taxon>Glomeromycetes</taxon>
        <taxon>Diversisporales</taxon>
        <taxon>Gigasporaceae</taxon>
        <taxon>Cetraspora</taxon>
    </lineage>
</organism>
<dbReference type="EMBL" id="CAJVPW010057660">
    <property type="protein sequence ID" value="CAG8776867.1"/>
    <property type="molecule type" value="Genomic_DNA"/>
</dbReference>
<reference evidence="1" key="1">
    <citation type="submission" date="2021-06" db="EMBL/GenBank/DDBJ databases">
        <authorList>
            <person name="Kallberg Y."/>
            <person name="Tangrot J."/>
            <person name="Rosling A."/>
        </authorList>
    </citation>
    <scope>NUCLEOTIDE SEQUENCE</scope>
    <source>
        <strain evidence="1">28 12/20/2015</strain>
    </source>
</reference>
<comment type="caution">
    <text evidence="1">The sequence shown here is derived from an EMBL/GenBank/DDBJ whole genome shotgun (WGS) entry which is preliminary data.</text>
</comment>
<dbReference type="Proteomes" id="UP000789366">
    <property type="component" value="Unassembled WGS sequence"/>
</dbReference>
<feature type="non-terminal residue" evidence="1">
    <location>
        <position position="157"/>
    </location>
</feature>
<keyword evidence="2" id="KW-1185">Reference proteome</keyword>